<reference evidence="1" key="1">
    <citation type="submission" date="2024-07" db="EMBL/GenBank/DDBJ databases">
        <authorList>
            <person name="Li X.-J."/>
            <person name="Wang X."/>
        </authorList>
    </citation>
    <scope>NUCLEOTIDE SEQUENCE</scope>
    <source>
        <strain evidence="1">HSP-334</strain>
    </source>
</reference>
<sequence>MLSKKILFLITAENEIKALTQFGKKFKEKYDVQMDVIYVKDVLKYEIFPVAVEGIGVNVGMNYFVKEYKDQEEKTFQKIKKQMDSSFEKVYAKEGETDEVALEELKKYDALVLVKNEKVSPVLKELLRSNYKPLIILPNVEEFEMENILLLDDGAYNANKTLFTFLYMFGEQKINVLRVNSEIEKEEDGLAQRFGENYNLIYKKGETFKTLLQETKNHDFILMGDLRYTIMVEKITGKLGIRLLENVKKPIFIV</sequence>
<dbReference type="RefSeq" id="WP_094079519.1">
    <property type="nucleotide sequence ID" value="NZ_CP165644.1"/>
</dbReference>
<accession>A0AB39VIW9</accession>
<dbReference type="EMBL" id="CP165644">
    <property type="protein sequence ID" value="XDU66823.1"/>
    <property type="molecule type" value="Genomic_DNA"/>
</dbReference>
<dbReference type="InterPro" id="IPR014729">
    <property type="entry name" value="Rossmann-like_a/b/a_fold"/>
</dbReference>
<name>A0AB39VIW9_9FUSO</name>
<dbReference type="KEGG" id="lrug:AB8B22_10740"/>
<gene>
    <name evidence="1" type="ORF">AB8B22_10740</name>
</gene>
<dbReference type="Gene3D" id="3.40.50.620">
    <property type="entry name" value="HUPs"/>
    <property type="match status" value="1"/>
</dbReference>
<protein>
    <submittedName>
        <fullName evidence="1">GntR family transcriptional regulator</fullName>
    </submittedName>
</protein>
<proteinExistence type="predicted"/>
<dbReference type="AlphaFoldDB" id="A0AB39VIW9"/>
<organism evidence="1">
    <name type="scientific">Leptotrichia rugosa</name>
    <dbReference type="NCBI Taxonomy" id="3239302"/>
    <lineage>
        <taxon>Bacteria</taxon>
        <taxon>Fusobacteriati</taxon>
        <taxon>Fusobacteriota</taxon>
        <taxon>Fusobacteriia</taxon>
        <taxon>Fusobacteriales</taxon>
        <taxon>Leptotrichiaceae</taxon>
        <taxon>Leptotrichia</taxon>
    </lineage>
</organism>
<evidence type="ECO:0000313" key="1">
    <source>
        <dbReference type="EMBL" id="XDU66823.1"/>
    </source>
</evidence>